<gene>
    <name evidence="1" type="ORF">SAMN02745121_08359</name>
</gene>
<dbReference type="AlphaFoldDB" id="A0A1I2I248"/>
<evidence type="ECO:0000313" key="2">
    <source>
        <dbReference type="Proteomes" id="UP000199400"/>
    </source>
</evidence>
<organism evidence="1 2">
    <name type="scientific">Nannocystis exedens</name>
    <dbReference type="NCBI Taxonomy" id="54"/>
    <lineage>
        <taxon>Bacteria</taxon>
        <taxon>Pseudomonadati</taxon>
        <taxon>Myxococcota</taxon>
        <taxon>Polyangia</taxon>
        <taxon>Nannocystales</taxon>
        <taxon>Nannocystaceae</taxon>
        <taxon>Nannocystis</taxon>
    </lineage>
</organism>
<keyword evidence="2" id="KW-1185">Reference proteome</keyword>
<dbReference type="RefSeq" id="WP_096331368.1">
    <property type="nucleotide sequence ID" value="NZ_FOMX01000052.1"/>
</dbReference>
<accession>A0A1I2I248</accession>
<proteinExistence type="predicted"/>
<reference evidence="2" key="1">
    <citation type="submission" date="2016-10" db="EMBL/GenBank/DDBJ databases">
        <authorList>
            <person name="Varghese N."/>
            <person name="Submissions S."/>
        </authorList>
    </citation>
    <scope>NUCLEOTIDE SEQUENCE [LARGE SCALE GENOMIC DNA]</scope>
    <source>
        <strain evidence="2">ATCC 25963</strain>
    </source>
</reference>
<sequence length="145" mass="15455">MTTPHESTVPLAPLADAFAVRPFTACLAAFSTLAEGDPREQQLDGARRAFAFAELAAWPGPPPHCALVELDEPPPGVLADPRRLARLPAFAPLIGTWNAKVSGLWFGGANWIVADLRFTHEQFDEESDVSSNFSAGLALFAVEGG</sequence>
<evidence type="ECO:0000313" key="1">
    <source>
        <dbReference type="EMBL" id="SFF35703.1"/>
    </source>
</evidence>
<protein>
    <submittedName>
        <fullName evidence="1">Uncharacterized protein</fullName>
    </submittedName>
</protein>
<name>A0A1I2I248_9BACT</name>
<dbReference type="Proteomes" id="UP000199400">
    <property type="component" value="Unassembled WGS sequence"/>
</dbReference>
<dbReference type="EMBL" id="FOMX01000052">
    <property type="protein sequence ID" value="SFF35703.1"/>
    <property type="molecule type" value="Genomic_DNA"/>
</dbReference>